<dbReference type="EMBL" id="MSFO01000010">
    <property type="protein sequence ID" value="PLB43539.1"/>
    <property type="molecule type" value="Genomic_DNA"/>
</dbReference>
<dbReference type="Proteomes" id="UP000234275">
    <property type="component" value="Unassembled WGS sequence"/>
</dbReference>
<keyword evidence="3" id="KW-1185">Reference proteome</keyword>
<dbReference type="RefSeq" id="XP_024698841.1">
    <property type="nucleotide sequence ID" value="XM_024855269.1"/>
</dbReference>
<dbReference type="VEuPathDB" id="FungiDB:P170DRAFT_55098"/>
<gene>
    <name evidence="2" type="ORF">P170DRAFT_55098</name>
</gene>
<name>A0A2I2FSD8_9EURO</name>
<dbReference type="AlphaFoldDB" id="A0A2I2FSD8"/>
<accession>A0A2I2FSD8</accession>
<sequence length="193" mass="21123">MLSPGSSSSSREGDLQQTQETMGRPFLPADSSWPDGRIRRNPVSFYKEYFKIPSCVKCRYILVASWPTQQDALIEIISSGPPSEKGEGRRNIVIGLSSGGTPPTPLTRAANKNAEDGLRLSFQKKRKAGVPPPTLCFSPCSLSLWLRPLGLLTFVARSHCFFSITPLFPNPSPLTELILVASASRFCSGFLSF</sequence>
<proteinExistence type="predicted"/>
<feature type="region of interest" description="Disordered" evidence="1">
    <location>
        <begin position="1"/>
        <end position="33"/>
    </location>
</feature>
<evidence type="ECO:0000313" key="2">
    <source>
        <dbReference type="EMBL" id="PLB43539.1"/>
    </source>
</evidence>
<protein>
    <submittedName>
        <fullName evidence="2">Uncharacterized protein</fullName>
    </submittedName>
</protein>
<reference evidence="2 3" key="1">
    <citation type="submission" date="2016-12" db="EMBL/GenBank/DDBJ databases">
        <title>The genomes of Aspergillus section Nigri reveals drivers in fungal speciation.</title>
        <authorList>
            <consortium name="DOE Joint Genome Institute"/>
            <person name="Vesth T.C."/>
            <person name="Nybo J."/>
            <person name="Theobald S."/>
            <person name="Brandl J."/>
            <person name="Frisvad J.C."/>
            <person name="Nielsen K.F."/>
            <person name="Lyhne E.K."/>
            <person name="Kogle M.E."/>
            <person name="Kuo A."/>
            <person name="Riley R."/>
            <person name="Clum A."/>
            <person name="Nolan M."/>
            <person name="Lipzen A."/>
            <person name="Salamov A."/>
            <person name="Henrissat B."/>
            <person name="Wiebenga A."/>
            <person name="De Vries R.P."/>
            <person name="Grigoriev I.V."/>
            <person name="Mortensen U.H."/>
            <person name="Andersen M.R."/>
            <person name="Baker S.E."/>
        </authorList>
    </citation>
    <scope>NUCLEOTIDE SEQUENCE [LARGE SCALE GENOMIC DNA]</scope>
    <source>
        <strain evidence="2 3">IBT 23096</strain>
    </source>
</reference>
<dbReference type="GeneID" id="36562975"/>
<evidence type="ECO:0000256" key="1">
    <source>
        <dbReference type="SAM" id="MobiDB-lite"/>
    </source>
</evidence>
<comment type="caution">
    <text evidence="2">The sequence shown here is derived from an EMBL/GenBank/DDBJ whole genome shotgun (WGS) entry which is preliminary data.</text>
</comment>
<feature type="compositionally biased region" description="Low complexity" evidence="1">
    <location>
        <begin position="1"/>
        <end position="10"/>
    </location>
</feature>
<evidence type="ECO:0000313" key="3">
    <source>
        <dbReference type="Proteomes" id="UP000234275"/>
    </source>
</evidence>
<organism evidence="2 3">
    <name type="scientific">Aspergillus steynii IBT 23096</name>
    <dbReference type="NCBI Taxonomy" id="1392250"/>
    <lineage>
        <taxon>Eukaryota</taxon>
        <taxon>Fungi</taxon>
        <taxon>Dikarya</taxon>
        <taxon>Ascomycota</taxon>
        <taxon>Pezizomycotina</taxon>
        <taxon>Eurotiomycetes</taxon>
        <taxon>Eurotiomycetidae</taxon>
        <taxon>Eurotiales</taxon>
        <taxon>Aspergillaceae</taxon>
        <taxon>Aspergillus</taxon>
        <taxon>Aspergillus subgen. Circumdati</taxon>
    </lineage>
</organism>